<dbReference type="Pfam" id="PF00106">
    <property type="entry name" value="adh_short"/>
    <property type="match status" value="1"/>
</dbReference>
<proteinExistence type="inferred from homology"/>
<dbReference type="PRINTS" id="PR00081">
    <property type="entry name" value="GDHRDH"/>
</dbReference>
<dbReference type="EMBL" id="JAWXVI010000012">
    <property type="protein sequence ID" value="MDX6191785.1"/>
    <property type="molecule type" value="Genomic_DNA"/>
</dbReference>
<evidence type="ECO:0000313" key="5">
    <source>
        <dbReference type="Proteomes" id="UP001273350"/>
    </source>
</evidence>
<dbReference type="PRINTS" id="PR00080">
    <property type="entry name" value="SDRFAMILY"/>
</dbReference>
<comment type="similarity">
    <text evidence="3">Belongs to the short-chain dehydrogenases/reductases (SDR) family.</text>
</comment>
<evidence type="ECO:0000256" key="3">
    <source>
        <dbReference type="RuleBase" id="RU000363"/>
    </source>
</evidence>
<dbReference type="Proteomes" id="UP001273350">
    <property type="component" value="Unassembled WGS sequence"/>
</dbReference>
<evidence type="ECO:0000313" key="4">
    <source>
        <dbReference type="EMBL" id="MDX6191785.1"/>
    </source>
</evidence>
<dbReference type="Gene3D" id="3.40.50.720">
    <property type="entry name" value="NAD(P)-binding Rossmann-like Domain"/>
    <property type="match status" value="1"/>
</dbReference>
<dbReference type="SUPFAM" id="SSF51735">
    <property type="entry name" value="NAD(P)-binding Rossmann-fold domains"/>
    <property type="match status" value="1"/>
</dbReference>
<sequence>MKELYTVVTGASQGLGKSFAYELAQRNENLILVSLPNQNLRELCMELQSRFKIKIHSFEIDLTRKSNVLKLASWINDNFNLKMLINNAGIGGTKEFEKAGVHYLDNIIQLNVMATSLLTHQVLPNLQRHHKAYILNISSLAAFSPIAYKTVYPASKAFVYSFSRGLYEELKDTNVFVSVVNPGPMKTNDEVTKRIESQGFFAKMTSLDPDQVAVFCLNRLEKRDTVIMVNQFSWLFLKILPVWFKLPMLSNKIKKELAL</sequence>
<evidence type="ECO:0000256" key="2">
    <source>
        <dbReference type="ARBA" id="ARBA00023002"/>
    </source>
</evidence>
<gene>
    <name evidence="4" type="ORF">SGQ83_20685</name>
</gene>
<evidence type="ECO:0000256" key="1">
    <source>
        <dbReference type="ARBA" id="ARBA00022857"/>
    </source>
</evidence>
<keyword evidence="1" id="KW-0521">NADP</keyword>
<name>A0ABU4RJW6_9FLAO</name>
<keyword evidence="2" id="KW-0560">Oxidoreductase</keyword>
<dbReference type="PANTHER" id="PTHR43086:SF2">
    <property type="entry name" value="HYDROXYSTEROID DEHYDROGENASE-LIKE PROTEIN 1"/>
    <property type="match status" value="1"/>
</dbReference>
<organism evidence="4 5">
    <name type="scientific">Flavobacterium cupriresistens</name>
    <dbReference type="NCBI Taxonomy" id="2893885"/>
    <lineage>
        <taxon>Bacteria</taxon>
        <taxon>Pseudomonadati</taxon>
        <taxon>Bacteroidota</taxon>
        <taxon>Flavobacteriia</taxon>
        <taxon>Flavobacteriales</taxon>
        <taxon>Flavobacteriaceae</taxon>
        <taxon>Flavobacterium</taxon>
    </lineage>
</organism>
<comment type="caution">
    <text evidence="4">The sequence shown here is derived from an EMBL/GenBank/DDBJ whole genome shotgun (WGS) entry which is preliminary data.</text>
</comment>
<dbReference type="RefSeq" id="WP_230002300.1">
    <property type="nucleotide sequence ID" value="NZ_CP087134.1"/>
</dbReference>
<dbReference type="InterPro" id="IPR036291">
    <property type="entry name" value="NAD(P)-bd_dom_sf"/>
</dbReference>
<protein>
    <submittedName>
        <fullName evidence="4">SDR family NAD(P)-dependent oxidoreductase</fullName>
    </submittedName>
</protein>
<dbReference type="PIRSF" id="PIRSF000126">
    <property type="entry name" value="11-beta-HSD1"/>
    <property type="match status" value="1"/>
</dbReference>
<dbReference type="PANTHER" id="PTHR43086">
    <property type="entry name" value="VERY-LONG-CHAIN 3-OXOOACYL-COA REDUCTASE"/>
    <property type="match status" value="1"/>
</dbReference>
<dbReference type="InterPro" id="IPR002347">
    <property type="entry name" value="SDR_fam"/>
</dbReference>
<reference evidence="4 5" key="1">
    <citation type="submission" date="2023-11" db="EMBL/GenBank/DDBJ databases">
        <title>Unpublished Manusciprt.</title>
        <authorList>
            <person name="Saticioglu I.B."/>
            <person name="Ay H."/>
            <person name="Ajmi N."/>
            <person name="Altun S."/>
            <person name="Duman M."/>
        </authorList>
    </citation>
    <scope>NUCLEOTIDE SEQUENCE [LARGE SCALE GENOMIC DNA]</scope>
    <source>
        <strain evidence="4 5">Fl-318</strain>
    </source>
</reference>
<keyword evidence="5" id="KW-1185">Reference proteome</keyword>
<accession>A0ABU4RJW6</accession>